<dbReference type="Pfam" id="PF08276">
    <property type="entry name" value="PAN_2"/>
    <property type="match status" value="1"/>
</dbReference>
<comment type="catalytic activity">
    <reaction evidence="1">
        <text>Random endo-hydrolysis of N-acetyl-beta-D-glucosaminide (1-&gt;4)-beta-linkages in chitin and chitodextrins.</text>
        <dbReference type="EC" id="3.2.1.14"/>
    </reaction>
</comment>
<evidence type="ECO:0000313" key="19">
    <source>
        <dbReference type="Proteomes" id="UP000634136"/>
    </source>
</evidence>
<dbReference type="InterPro" id="IPR001579">
    <property type="entry name" value="Glyco_hydro_18_chit_AS"/>
</dbReference>
<evidence type="ECO:0000256" key="14">
    <source>
        <dbReference type="SAM" id="MobiDB-lite"/>
    </source>
</evidence>
<dbReference type="PANTHER" id="PTHR45708:SF21">
    <property type="entry name" value="ACIDIC ENDOCHITINASE"/>
    <property type="match status" value="1"/>
</dbReference>
<dbReference type="GO" id="GO:0030246">
    <property type="term" value="F:carbohydrate binding"/>
    <property type="evidence" value="ECO:0007669"/>
    <property type="project" value="UniProtKB-KW"/>
</dbReference>
<keyword evidence="15" id="KW-0472">Membrane</keyword>
<dbReference type="InterPro" id="IPR001223">
    <property type="entry name" value="Glyco_hydro18_cat"/>
</dbReference>
<dbReference type="SUPFAM" id="SSF56112">
    <property type="entry name" value="Protein kinase-like (PK-like)"/>
    <property type="match status" value="1"/>
</dbReference>
<dbReference type="GO" id="GO:0006032">
    <property type="term" value="P:chitin catabolic process"/>
    <property type="evidence" value="ECO:0007669"/>
    <property type="project" value="UniProtKB-KW"/>
</dbReference>
<dbReference type="Gene3D" id="3.20.20.80">
    <property type="entry name" value="Glycosidases"/>
    <property type="match status" value="1"/>
</dbReference>
<evidence type="ECO:0000256" key="3">
    <source>
        <dbReference type="ARBA" id="ARBA00009121"/>
    </source>
</evidence>
<reference evidence="18" key="1">
    <citation type="submission" date="2020-09" db="EMBL/GenBank/DDBJ databases">
        <title>Genome-Enabled Discovery of Anthraquinone Biosynthesis in Senna tora.</title>
        <authorList>
            <person name="Kang S.-H."/>
            <person name="Pandey R.P."/>
            <person name="Lee C.-M."/>
            <person name="Sim J.-S."/>
            <person name="Jeong J.-T."/>
            <person name="Choi B.-S."/>
            <person name="Jung M."/>
            <person name="Ginzburg D."/>
            <person name="Zhao K."/>
            <person name="Won S.Y."/>
            <person name="Oh T.-J."/>
            <person name="Yu Y."/>
            <person name="Kim N.-H."/>
            <person name="Lee O.R."/>
            <person name="Lee T.-H."/>
            <person name="Bashyal P."/>
            <person name="Kim T.-S."/>
            <person name="Lee W.-H."/>
            <person name="Kawkins C."/>
            <person name="Kim C.-K."/>
            <person name="Kim J.S."/>
            <person name="Ahn B.O."/>
            <person name="Rhee S.Y."/>
            <person name="Sohng J.K."/>
        </authorList>
    </citation>
    <scope>NUCLEOTIDE SEQUENCE</scope>
    <source>
        <tissue evidence="18">Leaf</tissue>
    </source>
</reference>
<dbReference type="GO" id="GO:0005576">
    <property type="term" value="C:extracellular region"/>
    <property type="evidence" value="ECO:0007669"/>
    <property type="project" value="UniProtKB-SubCell"/>
</dbReference>
<evidence type="ECO:0000259" key="17">
    <source>
        <dbReference type="PROSITE" id="PS51910"/>
    </source>
</evidence>
<comment type="caution">
    <text evidence="18">The sequence shown here is derived from an EMBL/GenBank/DDBJ whole genome shotgun (WGS) entry which is preliminary data.</text>
</comment>
<keyword evidence="18" id="KW-0675">Receptor</keyword>
<evidence type="ECO:0000259" key="16">
    <source>
        <dbReference type="PROSITE" id="PS50948"/>
    </source>
</evidence>
<dbReference type="GO" id="GO:0000272">
    <property type="term" value="P:polysaccharide catabolic process"/>
    <property type="evidence" value="ECO:0007669"/>
    <property type="project" value="UniProtKB-KW"/>
</dbReference>
<evidence type="ECO:0000256" key="1">
    <source>
        <dbReference type="ARBA" id="ARBA00000822"/>
    </source>
</evidence>
<keyword evidence="9" id="KW-0119">Carbohydrate metabolism</keyword>
<keyword evidence="15" id="KW-1133">Transmembrane helix</keyword>
<keyword evidence="7" id="KW-0146">Chitin degradation</keyword>
<accession>A0A834T305</accession>
<evidence type="ECO:0000256" key="15">
    <source>
        <dbReference type="SAM" id="Phobius"/>
    </source>
</evidence>
<protein>
    <recommendedName>
        <fullName evidence="12">Acidic endochitinase</fullName>
        <ecNumber evidence="4">3.2.1.14</ecNumber>
    </recommendedName>
</protein>
<evidence type="ECO:0000256" key="7">
    <source>
        <dbReference type="ARBA" id="ARBA00023024"/>
    </source>
</evidence>
<comment type="similarity">
    <text evidence="3">Belongs to the glycosyl hydrolase 18 family. Chitinase class II subfamily.</text>
</comment>
<dbReference type="InterPro" id="IPR011009">
    <property type="entry name" value="Kinase-like_dom_sf"/>
</dbReference>
<dbReference type="CDD" id="cd02877">
    <property type="entry name" value="GH18_hevamine_XipI_class_III"/>
    <property type="match status" value="1"/>
</dbReference>
<evidence type="ECO:0000256" key="6">
    <source>
        <dbReference type="ARBA" id="ARBA00022801"/>
    </source>
</evidence>
<dbReference type="PROSITE" id="PS01095">
    <property type="entry name" value="GH18_1"/>
    <property type="match status" value="1"/>
</dbReference>
<keyword evidence="10 13" id="KW-0326">Glycosidase</keyword>
<evidence type="ECO:0000256" key="12">
    <source>
        <dbReference type="ARBA" id="ARBA00073139"/>
    </source>
</evidence>
<evidence type="ECO:0000256" key="4">
    <source>
        <dbReference type="ARBA" id="ARBA00012729"/>
    </source>
</evidence>
<gene>
    <name evidence="18" type="ORF">G2W53_028242</name>
</gene>
<dbReference type="GO" id="GO:0008843">
    <property type="term" value="F:endochitinase activity"/>
    <property type="evidence" value="ECO:0007669"/>
    <property type="project" value="UniProtKB-EC"/>
</dbReference>
<keyword evidence="11" id="KW-0624">Polysaccharide degradation</keyword>
<organism evidence="18 19">
    <name type="scientific">Senna tora</name>
    <dbReference type="NCBI Taxonomy" id="362788"/>
    <lineage>
        <taxon>Eukaryota</taxon>
        <taxon>Viridiplantae</taxon>
        <taxon>Streptophyta</taxon>
        <taxon>Embryophyta</taxon>
        <taxon>Tracheophyta</taxon>
        <taxon>Spermatophyta</taxon>
        <taxon>Magnoliopsida</taxon>
        <taxon>eudicotyledons</taxon>
        <taxon>Gunneridae</taxon>
        <taxon>Pentapetalae</taxon>
        <taxon>rosids</taxon>
        <taxon>fabids</taxon>
        <taxon>Fabales</taxon>
        <taxon>Fabaceae</taxon>
        <taxon>Caesalpinioideae</taxon>
        <taxon>Cassia clade</taxon>
        <taxon>Senna</taxon>
    </lineage>
</organism>
<evidence type="ECO:0000256" key="9">
    <source>
        <dbReference type="ARBA" id="ARBA00023277"/>
    </source>
</evidence>
<feature type="region of interest" description="Disordered" evidence="14">
    <location>
        <begin position="1"/>
        <end position="28"/>
    </location>
</feature>
<keyword evidence="18" id="KW-0418">Kinase</keyword>
<name>A0A834T305_9FABA</name>
<dbReference type="Gene3D" id="3.30.200.20">
    <property type="entry name" value="Phosphorylase Kinase, domain 1"/>
    <property type="match status" value="1"/>
</dbReference>
<keyword evidence="8" id="KW-1015">Disulfide bond</keyword>
<evidence type="ECO:0000256" key="2">
    <source>
        <dbReference type="ARBA" id="ARBA00004239"/>
    </source>
</evidence>
<keyword evidence="6 13" id="KW-0378">Hydrolase</keyword>
<dbReference type="SUPFAM" id="SSF51445">
    <property type="entry name" value="(Trans)glycosidases"/>
    <property type="match status" value="1"/>
</dbReference>
<sequence>MESEAEEEKSDSGGLNKGSSEDNIRKGKRRREVKEVIHEWLLHSLPQEHYPLYSGACILEALKLLVFLLLWAANDIAVYWGQNGNEGSLNDTCATGKYSFVVIAFLHRFGNGQTPQLNLSSHCDPSSSSSSSGCSGLGPQVTYCQKQGIKVMLSIGGARNFGTTYNLSSSNDALNLSDYLWNNFLYRNSSSLSSQSRPLGDSILDGIDFDIEASTPYLEDLARYIKSHSSETQRVYLSASPQCLFPDSILGSALDTGIFDYVWVKFYNNPTCEYIESNPNTFVNKWDQWTTSLKNATIFMGLPASADVVSSGYIAPDLFVSEVLPLVNKSPNYGGVMLTSRYDDEVSGYSNVIENGSVCIQQSSPSCRNESSFVERFGYMSTSSSKVWESENVGLLCCEMICRNNCSCEAYSLVNEKNSTGCQTWEEGSSFIEDSGSNGKTIYVLQYQGNTSIPSPAPNGQKNVSKHKAKRWWIWLIVGIGAILIIPLICYLCYALWRKYKAKVERKMRQKKILREIGGNAMLSMMYGKARRNKKQREESDEVEMFTFESIVAATDNFSTDNKLGEGGFGPVYKPAFFNNQEEWQEQNSINVVPISEIDGR</sequence>
<dbReference type="Proteomes" id="UP000634136">
    <property type="component" value="Unassembled WGS sequence"/>
</dbReference>
<proteinExistence type="inferred from homology"/>
<feature type="domain" description="Apple" evidence="16">
    <location>
        <begin position="367"/>
        <end position="448"/>
    </location>
</feature>
<keyword evidence="18" id="KW-0430">Lectin</keyword>
<keyword evidence="5" id="KW-0964">Secreted</keyword>
<keyword evidence="18" id="KW-0808">Transferase</keyword>
<evidence type="ECO:0000256" key="11">
    <source>
        <dbReference type="ARBA" id="ARBA00023326"/>
    </source>
</evidence>
<dbReference type="Pfam" id="PF00704">
    <property type="entry name" value="Glyco_hydro_18"/>
    <property type="match status" value="1"/>
</dbReference>
<dbReference type="EC" id="3.2.1.14" evidence="4"/>
<dbReference type="InterPro" id="IPR017853">
    <property type="entry name" value="GH"/>
</dbReference>
<evidence type="ECO:0000256" key="5">
    <source>
        <dbReference type="ARBA" id="ARBA00022525"/>
    </source>
</evidence>
<dbReference type="AlphaFoldDB" id="A0A834T305"/>
<evidence type="ECO:0000256" key="10">
    <source>
        <dbReference type="ARBA" id="ARBA00023295"/>
    </source>
</evidence>
<feature type="domain" description="GH18" evidence="17">
    <location>
        <begin position="74"/>
        <end position="360"/>
    </location>
</feature>
<dbReference type="EMBL" id="JAAIUW010000009">
    <property type="protein sequence ID" value="KAF7814273.1"/>
    <property type="molecule type" value="Genomic_DNA"/>
</dbReference>
<dbReference type="GO" id="GO:0016301">
    <property type="term" value="F:kinase activity"/>
    <property type="evidence" value="ECO:0007669"/>
    <property type="project" value="UniProtKB-KW"/>
</dbReference>
<comment type="subcellular location">
    <subcellularLocation>
        <location evidence="2">Secreted</location>
        <location evidence="2">Extracellular space</location>
    </subcellularLocation>
</comment>
<dbReference type="PROSITE" id="PS50948">
    <property type="entry name" value="PAN"/>
    <property type="match status" value="1"/>
</dbReference>
<evidence type="ECO:0000313" key="18">
    <source>
        <dbReference type="EMBL" id="KAF7814273.1"/>
    </source>
</evidence>
<dbReference type="InterPro" id="IPR050542">
    <property type="entry name" value="Glycosyl_Hydrlase18_Chitinase"/>
</dbReference>
<dbReference type="InterPro" id="IPR003609">
    <property type="entry name" value="Pan_app"/>
</dbReference>
<keyword evidence="19" id="KW-1185">Reference proteome</keyword>
<dbReference type="PANTHER" id="PTHR45708">
    <property type="entry name" value="ENDOCHITINASE"/>
    <property type="match status" value="1"/>
</dbReference>
<feature type="transmembrane region" description="Helical" evidence="15">
    <location>
        <begin position="472"/>
        <end position="497"/>
    </location>
</feature>
<dbReference type="OrthoDB" id="4062651at2759"/>
<evidence type="ECO:0000256" key="8">
    <source>
        <dbReference type="ARBA" id="ARBA00023157"/>
    </source>
</evidence>
<dbReference type="PROSITE" id="PS51910">
    <property type="entry name" value="GH18_2"/>
    <property type="match status" value="1"/>
</dbReference>
<dbReference type="InterPro" id="IPR045321">
    <property type="entry name" value="Cts1-like"/>
</dbReference>
<evidence type="ECO:0000256" key="13">
    <source>
        <dbReference type="RuleBase" id="RU000489"/>
    </source>
</evidence>
<keyword evidence="15" id="KW-0812">Transmembrane</keyword>
<dbReference type="FunFam" id="3.20.20.80:FF:000015">
    <property type="entry name" value="Acidic endochitinase SE2"/>
    <property type="match status" value="1"/>
</dbReference>